<dbReference type="InterPro" id="IPR046821">
    <property type="entry name" value="PDDEXK_11"/>
</dbReference>
<evidence type="ECO:0000313" key="3">
    <source>
        <dbReference type="Proteomes" id="UP001339429"/>
    </source>
</evidence>
<evidence type="ECO:0000313" key="2">
    <source>
        <dbReference type="EMBL" id="MEC6897615.1"/>
    </source>
</evidence>
<keyword evidence="3" id="KW-1185">Reference proteome</keyword>
<dbReference type="RefSeq" id="WP_232604959.1">
    <property type="nucleotide sequence ID" value="NZ_JAYXUB010000001.1"/>
</dbReference>
<gene>
    <name evidence="2" type="ORF">VXS00_02980</name>
</gene>
<comment type="caution">
    <text evidence="2">The sequence shown here is derived from an EMBL/GenBank/DDBJ whole genome shotgun (WGS) entry which is preliminary data.</text>
</comment>
<evidence type="ECO:0000259" key="1">
    <source>
        <dbReference type="Pfam" id="PF20472"/>
    </source>
</evidence>
<accession>A0ABU6LDI4</accession>
<organism evidence="2 3">
    <name type="scientific">Photobacterium piscicola</name>
    <dbReference type="NCBI Taxonomy" id="1378299"/>
    <lineage>
        <taxon>Bacteria</taxon>
        <taxon>Pseudomonadati</taxon>
        <taxon>Pseudomonadota</taxon>
        <taxon>Gammaproteobacteria</taxon>
        <taxon>Vibrionales</taxon>
        <taxon>Vibrionaceae</taxon>
        <taxon>Photobacterium</taxon>
    </lineage>
</organism>
<name>A0ABU6LDI4_9GAMM</name>
<proteinExistence type="predicted"/>
<dbReference type="Pfam" id="PF20472">
    <property type="entry name" value="PDDEXK_11"/>
    <property type="match status" value="1"/>
</dbReference>
<feature type="domain" description="PD-(D/E)XK nuclease" evidence="1">
    <location>
        <begin position="8"/>
        <end position="128"/>
    </location>
</feature>
<protein>
    <submittedName>
        <fullName evidence="2">PD-(D/E)XK nuclease superfamily protein</fullName>
    </submittedName>
</protein>
<sequence length="137" mass="15691">MARRELLNDIKAIIEGLGFEGNNSHDTMTYQCNVSYPSLIDHKNDKAHFLLHTPQGTIQIVAKWQEVNGTTIEKLGHTVLDAVRTEHQKYLVICGGNKLVRRAIDYLNGHQNIAPKLEAMEVHELEDKLEEHLFEYD</sequence>
<dbReference type="EMBL" id="JAYXUD010000001">
    <property type="protein sequence ID" value="MEC6897615.1"/>
    <property type="molecule type" value="Genomic_DNA"/>
</dbReference>
<reference evidence="2 3" key="1">
    <citation type="submission" date="2024-01" db="EMBL/GenBank/DDBJ databases">
        <title>Active colonisers of the gastrointestinal tract of Atlantic salmon farmed in a warm water region.</title>
        <authorList>
            <person name="Bowman J.P."/>
        </authorList>
    </citation>
    <scope>NUCLEOTIDE SEQUENCE [LARGE SCALE GENOMIC DNA]</scope>
    <source>
        <strain evidence="2 3">S4MW1</strain>
    </source>
</reference>
<dbReference type="Proteomes" id="UP001339429">
    <property type="component" value="Unassembled WGS sequence"/>
</dbReference>